<dbReference type="RefSeq" id="WP_341376670.1">
    <property type="nucleotide sequence ID" value="NZ_JBBUTF010000033.1"/>
</dbReference>
<evidence type="ECO:0000313" key="7">
    <source>
        <dbReference type="Proteomes" id="UP001368500"/>
    </source>
</evidence>
<reference evidence="6 7" key="1">
    <citation type="submission" date="2024-04" db="EMBL/GenBank/DDBJ databases">
        <title>Novel species of the genus Ideonella isolated from streams.</title>
        <authorList>
            <person name="Lu H."/>
        </authorList>
    </citation>
    <scope>NUCLEOTIDE SEQUENCE [LARGE SCALE GENOMIC DNA]</scope>
    <source>
        <strain evidence="6 7">BYS139W</strain>
    </source>
</reference>
<proteinExistence type="inferred from homology"/>
<dbReference type="PANTHER" id="PTHR34478:SF2">
    <property type="entry name" value="MEMBRANE PROTEIN"/>
    <property type="match status" value="1"/>
</dbReference>
<gene>
    <name evidence="6" type="ORF">AACH11_23230</name>
</gene>
<dbReference type="PANTHER" id="PTHR34478">
    <property type="entry name" value="PROTEIN LEMA"/>
    <property type="match status" value="1"/>
</dbReference>
<evidence type="ECO:0000256" key="2">
    <source>
        <dbReference type="ARBA" id="ARBA00008854"/>
    </source>
</evidence>
<keyword evidence="3" id="KW-0812">Transmembrane</keyword>
<dbReference type="SUPFAM" id="SSF140478">
    <property type="entry name" value="LemA-like"/>
    <property type="match status" value="1"/>
</dbReference>
<dbReference type="InterPro" id="IPR023353">
    <property type="entry name" value="LemA-like_dom_sf"/>
</dbReference>
<comment type="similarity">
    <text evidence="2">Belongs to the LemA family.</text>
</comment>
<dbReference type="Gene3D" id="1.20.1440.20">
    <property type="entry name" value="LemA-like domain"/>
    <property type="match status" value="1"/>
</dbReference>
<keyword evidence="4" id="KW-1133">Transmembrane helix</keyword>
<protein>
    <submittedName>
        <fullName evidence="6">LemA family protein</fullName>
    </submittedName>
</protein>
<keyword evidence="7" id="KW-1185">Reference proteome</keyword>
<comment type="subcellular location">
    <subcellularLocation>
        <location evidence="1">Membrane</location>
        <topology evidence="1">Single-pass membrane protein</topology>
    </subcellularLocation>
</comment>
<organism evidence="6 7">
    <name type="scientific">Pseudaquabacterium rugosum</name>
    <dbReference type="NCBI Taxonomy" id="2984194"/>
    <lineage>
        <taxon>Bacteria</taxon>
        <taxon>Pseudomonadati</taxon>
        <taxon>Pseudomonadota</taxon>
        <taxon>Betaproteobacteria</taxon>
        <taxon>Burkholderiales</taxon>
        <taxon>Sphaerotilaceae</taxon>
        <taxon>Pseudaquabacterium</taxon>
    </lineage>
</organism>
<evidence type="ECO:0000256" key="5">
    <source>
        <dbReference type="ARBA" id="ARBA00023136"/>
    </source>
</evidence>
<comment type="caution">
    <text evidence="6">The sequence shown here is derived from an EMBL/GenBank/DDBJ whole genome shotgun (WGS) entry which is preliminary data.</text>
</comment>
<dbReference type="Proteomes" id="UP001368500">
    <property type="component" value="Unassembled WGS sequence"/>
</dbReference>
<evidence type="ECO:0000313" key="6">
    <source>
        <dbReference type="EMBL" id="MEK8028882.1"/>
    </source>
</evidence>
<evidence type="ECO:0000256" key="3">
    <source>
        <dbReference type="ARBA" id="ARBA00022692"/>
    </source>
</evidence>
<evidence type="ECO:0000256" key="4">
    <source>
        <dbReference type="ARBA" id="ARBA00022989"/>
    </source>
</evidence>
<dbReference type="Pfam" id="PF04011">
    <property type="entry name" value="LemA"/>
    <property type="match status" value="1"/>
</dbReference>
<dbReference type="InterPro" id="IPR007156">
    <property type="entry name" value="MamQ_LemA"/>
</dbReference>
<name>A0ABU9BG04_9BURK</name>
<sequence length="182" mass="19528">MSAPVTSTLGLLVILVLWMLGAHNRVTGLKRQVLTAWQGVEQAFGQRAEALQSLLRTVSPVLSGGEQAAIEAVESALAQVVEQSAQVKRKPLDRDAVAELSKADAVLGATLPRLLALVEYHPELAHEATVREALARLGELKPQLAYARRAFNEAGTAYNAAIHQLPTRLLAPVLRFGEAGQL</sequence>
<dbReference type="EMBL" id="JBBUTF010000033">
    <property type="protein sequence ID" value="MEK8028882.1"/>
    <property type="molecule type" value="Genomic_DNA"/>
</dbReference>
<evidence type="ECO:0000256" key="1">
    <source>
        <dbReference type="ARBA" id="ARBA00004167"/>
    </source>
</evidence>
<accession>A0ABU9BG04</accession>
<keyword evidence="5" id="KW-0472">Membrane</keyword>